<feature type="region of interest" description="Disordered" evidence="5">
    <location>
        <begin position="322"/>
        <end position="362"/>
    </location>
</feature>
<comment type="subcellular location">
    <subcellularLocation>
        <location evidence="1 3 4">Nucleus</location>
    </subcellularLocation>
</comment>
<reference evidence="9" key="1">
    <citation type="journal article" date="2017" name="Nat. Commun.">
        <title>The asparagus genome sheds light on the origin and evolution of a young Y chromosome.</title>
        <authorList>
            <person name="Harkess A."/>
            <person name="Zhou J."/>
            <person name="Xu C."/>
            <person name="Bowers J.E."/>
            <person name="Van der Hulst R."/>
            <person name="Ayyampalayam S."/>
            <person name="Mercati F."/>
            <person name="Riccardi P."/>
            <person name="McKain M.R."/>
            <person name="Kakrana A."/>
            <person name="Tang H."/>
            <person name="Ray J."/>
            <person name="Groenendijk J."/>
            <person name="Arikit S."/>
            <person name="Mathioni S.M."/>
            <person name="Nakano M."/>
            <person name="Shan H."/>
            <person name="Telgmann-Rauber A."/>
            <person name="Kanno A."/>
            <person name="Yue Z."/>
            <person name="Chen H."/>
            <person name="Li W."/>
            <person name="Chen Y."/>
            <person name="Xu X."/>
            <person name="Zhang Y."/>
            <person name="Luo S."/>
            <person name="Chen H."/>
            <person name="Gao J."/>
            <person name="Mao Z."/>
            <person name="Pires J.C."/>
            <person name="Luo M."/>
            <person name="Kudrna D."/>
            <person name="Wing R.A."/>
            <person name="Meyers B.C."/>
            <person name="Yi K."/>
            <person name="Kong H."/>
            <person name="Lavrijsen P."/>
            <person name="Sunseri F."/>
            <person name="Falavigna A."/>
            <person name="Ye Y."/>
            <person name="Leebens-Mack J.H."/>
            <person name="Chen G."/>
        </authorList>
    </citation>
    <scope>NUCLEOTIDE SEQUENCE [LARGE SCALE GENOMIC DNA]</scope>
    <source>
        <strain evidence="9">cv. DH0086</strain>
    </source>
</reference>
<dbReference type="InterPro" id="IPR044977">
    <property type="entry name" value="RLT1-3"/>
</dbReference>
<evidence type="ECO:0000256" key="3">
    <source>
        <dbReference type="PROSITE-ProRule" id="PRU00108"/>
    </source>
</evidence>
<accession>A0A5P1E8U7</accession>
<dbReference type="InterPro" id="IPR028941">
    <property type="entry name" value="WHIM2_dom"/>
</dbReference>
<dbReference type="PANTHER" id="PTHR36968">
    <property type="entry name" value="HOMEOBOX-DDT DOMAIN PROTEIN RLT2"/>
    <property type="match status" value="1"/>
</dbReference>
<keyword evidence="9" id="KW-1185">Reference proteome</keyword>
<dbReference type="GO" id="GO:0005634">
    <property type="term" value="C:nucleus"/>
    <property type="evidence" value="ECO:0007669"/>
    <property type="project" value="UniProtKB-SubCell"/>
</dbReference>
<dbReference type="OMA" id="LFQCKFP"/>
<dbReference type="SMART" id="SM00571">
    <property type="entry name" value="DDT"/>
    <property type="match status" value="1"/>
</dbReference>
<dbReference type="PROSITE" id="PS50071">
    <property type="entry name" value="HOMEOBOX_2"/>
    <property type="match status" value="1"/>
</dbReference>
<evidence type="ECO:0000313" key="8">
    <source>
        <dbReference type="EMBL" id="ONK57366.1"/>
    </source>
</evidence>
<dbReference type="InterPro" id="IPR001356">
    <property type="entry name" value="HD"/>
</dbReference>
<dbReference type="SUPFAM" id="SSF46689">
    <property type="entry name" value="Homeodomain-like"/>
    <property type="match status" value="1"/>
</dbReference>
<dbReference type="PANTHER" id="PTHR36968:SF8">
    <property type="entry name" value="HOMEOBOX-DDT DOMAIN PROTEIN RLT3 ISOFORM X1"/>
    <property type="match status" value="1"/>
</dbReference>
<dbReference type="AlphaFoldDB" id="A0A5P1E8U7"/>
<keyword evidence="3 4" id="KW-0238">DNA-binding</keyword>
<evidence type="ECO:0000256" key="4">
    <source>
        <dbReference type="RuleBase" id="RU000682"/>
    </source>
</evidence>
<dbReference type="InterPro" id="IPR018501">
    <property type="entry name" value="DDT_dom"/>
</dbReference>
<feature type="compositionally biased region" description="Basic residues" evidence="5">
    <location>
        <begin position="706"/>
        <end position="715"/>
    </location>
</feature>
<dbReference type="InterPro" id="IPR028942">
    <property type="entry name" value="WHIM1_dom"/>
</dbReference>
<evidence type="ECO:0000259" key="6">
    <source>
        <dbReference type="PROSITE" id="PS50071"/>
    </source>
</evidence>
<dbReference type="OrthoDB" id="6159439at2759"/>
<sequence>MMSSAKRKTMSQQKKTPFQLQFLEKYYLEEKYPKQTAMEEYAASLNLTYKQIRTWFVERRRKERRENEVRGCNKGLLEGLHKFGYIKSRKNTNVISGLCRNRSKSMISSKYSMAISQELGHSMDTVLFTSNESCKKNRKKPTSRKNCKNSSDMGDMRYNTFSKCHQPCNHKLTVLRGKCCEVANNYQHIGQKNRQVCLQSLFSKDYILKRIFRKDGPPLGVEFDSLPSRSSNFLTASETRLSYRDSQRVPKRKKLLYHTVESGLEDVSTTNYGIGKGLMTVWRATNHNKVNCPSKINILDGGAAQMPFNSSFKETLSRASKGMQQRKLVPKQHSWQRKFQEKRRPPQKRRKVPCSKDANQKRPPWTTCKLAIQDPILEQSNALAQLVDDEELELRDLQAGPKPLRCSAHFASDGRHDCPLCKDLLARFPPEAVKMKQPFCTRPWDTSPELVKKFFKVLRFLYSNAATIEIHPFTIDELAHAFTDKDSMLLGKIHVALLKLLLLDVQREVTAGSISRAPKDGRFLGFLHFVREHEIDVHVWSQSLNALTWAEVLRQVLTAAGFGSKSNSARREIFSKERNQMVKYGLRPRTLKGELFTILSDQGIGGLKVSELAKTSQIVALDLPCTKEETEQLICLTLSSDITLFEKIAPAAYRLRINPNIKGKEEHQSESEDSGSVDDDSGGNSGSSSDESDGSEESNSASHGQRIVKYRHRRKRTGQKVTEYNEIDESYSGEACVLGLMEGEYSDLSIDEKLEALTALVDLAGACSSLGIEERTGDIPETVSSMLYHGSGAKIKKSLMDPHLLSQNLEIVSQASKKGQSSLTKSSIAKDKSGHDLHAMQSICLGSDRRYNNYWLFLGPCDIIDPGHRQVYFESSEDGHWEVINTPQALDALLSALDCRGTREARLFGSLDKREAFLCQAMNDCTATDYISRQKSGPSDLDNNSGGGSSPISDVDNIQDSVDSMKRHSSASCAVAVELGKSRKEKKQKWDRLQAFDKWVWNDFYSDLSAVKRSKRSYMESLARCEQCHDLYWRDEKHCRICHTTFELDFDLEEKYAIHTATCRVTEDSCDFPKYKVLPSQLQALKAATHAIEACMPKVALSDAWSRSAHKLWVKRLKRTSSLPEFLQVLADFVGAINEEWLYECASALGTSTALDEVIVYFQTMPQTTSAVALWMVKLDALIASQLEKVQSEQVAQIAEKRPQPKRRRICTM</sequence>
<dbReference type="Proteomes" id="UP000243459">
    <property type="component" value="Chromosome 10"/>
</dbReference>
<dbReference type="GO" id="GO:0006357">
    <property type="term" value="P:regulation of transcription by RNA polymerase II"/>
    <property type="evidence" value="ECO:0007669"/>
    <property type="project" value="InterPro"/>
</dbReference>
<keyword evidence="3 4" id="KW-0371">Homeobox</keyword>
<dbReference type="CDD" id="cd00086">
    <property type="entry name" value="homeodomain"/>
    <property type="match status" value="1"/>
</dbReference>
<dbReference type="Pfam" id="PF15612">
    <property type="entry name" value="WHIM1"/>
    <property type="match status" value="1"/>
</dbReference>
<evidence type="ECO:0000256" key="1">
    <source>
        <dbReference type="ARBA" id="ARBA00004123"/>
    </source>
</evidence>
<feature type="domain" description="DDT" evidence="7">
    <location>
        <begin position="448"/>
        <end position="507"/>
    </location>
</feature>
<evidence type="ECO:0000256" key="5">
    <source>
        <dbReference type="SAM" id="MobiDB-lite"/>
    </source>
</evidence>
<dbReference type="Pfam" id="PF02791">
    <property type="entry name" value="DDT"/>
    <property type="match status" value="1"/>
</dbReference>
<dbReference type="Gramene" id="ONK57366">
    <property type="protein sequence ID" value="ONK57366"/>
    <property type="gene ID" value="A4U43_C10F19350"/>
</dbReference>
<organism evidence="8 9">
    <name type="scientific">Asparagus officinalis</name>
    <name type="common">Garden asparagus</name>
    <dbReference type="NCBI Taxonomy" id="4686"/>
    <lineage>
        <taxon>Eukaryota</taxon>
        <taxon>Viridiplantae</taxon>
        <taxon>Streptophyta</taxon>
        <taxon>Embryophyta</taxon>
        <taxon>Tracheophyta</taxon>
        <taxon>Spermatophyta</taxon>
        <taxon>Magnoliopsida</taxon>
        <taxon>Liliopsida</taxon>
        <taxon>Asparagales</taxon>
        <taxon>Asparagaceae</taxon>
        <taxon>Asparagoideae</taxon>
        <taxon>Asparagus</taxon>
    </lineage>
</organism>
<dbReference type="PROSITE" id="PS50827">
    <property type="entry name" value="DDT"/>
    <property type="match status" value="1"/>
</dbReference>
<feature type="region of interest" description="Disordered" evidence="5">
    <location>
        <begin position="935"/>
        <end position="957"/>
    </location>
</feature>
<dbReference type="GO" id="GO:0003677">
    <property type="term" value="F:DNA binding"/>
    <property type="evidence" value="ECO:0007669"/>
    <property type="project" value="UniProtKB-UniRule"/>
</dbReference>
<dbReference type="Pfam" id="PF15613">
    <property type="entry name" value="WSD"/>
    <property type="match status" value="1"/>
</dbReference>
<dbReference type="Pfam" id="PF00046">
    <property type="entry name" value="Homeodomain"/>
    <property type="match status" value="1"/>
</dbReference>
<evidence type="ECO:0000256" key="2">
    <source>
        <dbReference type="ARBA" id="ARBA00023242"/>
    </source>
</evidence>
<dbReference type="Gene3D" id="1.10.10.60">
    <property type="entry name" value="Homeodomain-like"/>
    <property type="match status" value="1"/>
</dbReference>
<feature type="DNA-binding region" description="Homeobox" evidence="3">
    <location>
        <begin position="8"/>
        <end position="67"/>
    </location>
</feature>
<evidence type="ECO:0008006" key="10">
    <source>
        <dbReference type="Google" id="ProtNLM"/>
    </source>
</evidence>
<feature type="compositionally biased region" description="Acidic residues" evidence="5">
    <location>
        <begin position="671"/>
        <end position="681"/>
    </location>
</feature>
<gene>
    <name evidence="8" type="ORF">A4U43_C10F19350</name>
</gene>
<proteinExistence type="predicted"/>
<name>A0A5P1E8U7_ASPOF</name>
<feature type="domain" description="Homeobox" evidence="6">
    <location>
        <begin position="6"/>
        <end position="66"/>
    </location>
</feature>
<feature type="region of interest" description="Disordered" evidence="5">
    <location>
        <begin position="663"/>
        <end position="715"/>
    </location>
</feature>
<protein>
    <recommendedName>
        <fullName evidence="10">Homeobox domain-containing protein</fullName>
    </recommendedName>
</protein>
<evidence type="ECO:0000259" key="7">
    <source>
        <dbReference type="PROSITE" id="PS50827"/>
    </source>
</evidence>
<dbReference type="SMART" id="SM00389">
    <property type="entry name" value="HOX"/>
    <property type="match status" value="1"/>
</dbReference>
<keyword evidence="2 3" id="KW-0539">Nucleus</keyword>
<dbReference type="InterPro" id="IPR009057">
    <property type="entry name" value="Homeodomain-like_sf"/>
</dbReference>
<evidence type="ECO:0000313" key="9">
    <source>
        <dbReference type="Proteomes" id="UP000243459"/>
    </source>
</evidence>
<dbReference type="EMBL" id="CM007390">
    <property type="protein sequence ID" value="ONK57366.1"/>
    <property type="molecule type" value="Genomic_DNA"/>
</dbReference>